<feature type="compositionally biased region" description="Basic and acidic residues" evidence="1">
    <location>
        <begin position="520"/>
        <end position="536"/>
    </location>
</feature>
<reference evidence="3" key="1">
    <citation type="journal article" date="2014" name="Proc. Natl. Acad. Sci. U.S.A.">
        <title>Extensive sampling of basidiomycete genomes demonstrates inadequacy of the white-rot/brown-rot paradigm for wood decay fungi.</title>
        <authorList>
            <person name="Riley R."/>
            <person name="Salamov A.A."/>
            <person name="Brown D.W."/>
            <person name="Nagy L.G."/>
            <person name="Floudas D."/>
            <person name="Held B.W."/>
            <person name="Levasseur A."/>
            <person name="Lombard V."/>
            <person name="Morin E."/>
            <person name="Otillar R."/>
            <person name="Lindquist E.A."/>
            <person name="Sun H."/>
            <person name="LaButti K.M."/>
            <person name="Schmutz J."/>
            <person name="Jabbour D."/>
            <person name="Luo H."/>
            <person name="Baker S.E."/>
            <person name="Pisabarro A.G."/>
            <person name="Walton J.D."/>
            <person name="Blanchette R.A."/>
            <person name="Henrissat B."/>
            <person name="Martin F."/>
            <person name="Cullen D."/>
            <person name="Hibbett D.S."/>
            <person name="Grigoriev I.V."/>
        </authorList>
    </citation>
    <scope>NUCLEOTIDE SEQUENCE [LARGE SCALE GENOMIC DNA]</scope>
    <source>
        <strain evidence="3">FD-172 SS1</strain>
    </source>
</reference>
<protein>
    <submittedName>
        <fullName evidence="2">Uncharacterized protein</fullName>
    </submittedName>
</protein>
<accession>A0A067MC10</accession>
<evidence type="ECO:0000256" key="1">
    <source>
        <dbReference type="SAM" id="MobiDB-lite"/>
    </source>
</evidence>
<dbReference type="HOGENOM" id="CLU_481443_0_0_1"/>
<dbReference type="STRING" id="930990.A0A067MC10"/>
<feature type="region of interest" description="Disordered" evidence="1">
    <location>
        <begin position="508"/>
        <end position="566"/>
    </location>
</feature>
<dbReference type="InParanoid" id="A0A067MC10"/>
<feature type="compositionally biased region" description="Low complexity" evidence="1">
    <location>
        <begin position="172"/>
        <end position="183"/>
    </location>
</feature>
<proteinExistence type="predicted"/>
<feature type="compositionally biased region" description="Low complexity" evidence="1">
    <location>
        <begin position="311"/>
        <end position="322"/>
    </location>
</feature>
<feature type="region of interest" description="Disordered" evidence="1">
    <location>
        <begin position="231"/>
        <end position="322"/>
    </location>
</feature>
<evidence type="ECO:0000313" key="3">
    <source>
        <dbReference type="Proteomes" id="UP000027195"/>
    </source>
</evidence>
<dbReference type="AlphaFoldDB" id="A0A067MC10"/>
<feature type="compositionally biased region" description="Acidic residues" evidence="1">
    <location>
        <begin position="537"/>
        <end position="547"/>
    </location>
</feature>
<dbReference type="Proteomes" id="UP000027195">
    <property type="component" value="Unassembled WGS sequence"/>
</dbReference>
<keyword evidence="3" id="KW-1185">Reference proteome</keyword>
<feature type="region of interest" description="Disordered" evidence="1">
    <location>
        <begin position="137"/>
        <end position="186"/>
    </location>
</feature>
<feature type="compositionally biased region" description="Low complexity" evidence="1">
    <location>
        <begin position="19"/>
        <end position="30"/>
    </location>
</feature>
<feature type="compositionally biased region" description="Low complexity" evidence="1">
    <location>
        <begin position="107"/>
        <end position="117"/>
    </location>
</feature>
<dbReference type="PANTHER" id="PTHR38701:SF1">
    <property type="entry name" value="UP-REGULATED DURING SEPTATION PROTEIN 1 DOMAIN-CONTAINING PROTEIN"/>
    <property type="match status" value="1"/>
</dbReference>
<feature type="region of interest" description="Disordered" evidence="1">
    <location>
        <begin position="346"/>
        <end position="371"/>
    </location>
</feature>
<dbReference type="OrthoDB" id="2555519at2759"/>
<evidence type="ECO:0000313" key="2">
    <source>
        <dbReference type="EMBL" id="KDQ12225.1"/>
    </source>
</evidence>
<feature type="region of interest" description="Disordered" evidence="1">
    <location>
        <begin position="1"/>
        <end position="119"/>
    </location>
</feature>
<feature type="compositionally biased region" description="Low complexity" evidence="1">
    <location>
        <begin position="260"/>
        <end position="270"/>
    </location>
</feature>
<gene>
    <name evidence="2" type="ORF">BOTBODRAFT_34506</name>
</gene>
<dbReference type="PANTHER" id="PTHR38701">
    <property type="entry name" value="CHROMOSOME 8, WHOLE GENOME SHOTGUN SEQUENCE"/>
    <property type="match status" value="1"/>
</dbReference>
<feature type="region of interest" description="Disordered" evidence="1">
    <location>
        <begin position="440"/>
        <end position="468"/>
    </location>
</feature>
<organism evidence="2 3">
    <name type="scientific">Botryobasidium botryosum (strain FD-172 SS1)</name>
    <dbReference type="NCBI Taxonomy" id="930990"/>
    <lineage>
        <taxon>Eukaryota</taxon>
        <taxon>Fungi</taxon>
        <taxon>Dikarya</taxon>
        <taxon>Basidiomycota</taxon>
        <taxon>Agaricomycotina</taxon>
        <taxon>Agaricomycetes</taxon>
        <taxon>Cantharellales</taxon>
        <taxon>Botryobasidiaceae</taxon>
        <taxon>Botryobasidium</taxon>
    </lineage>
</organism>
<feature type="compositionally biased region" description="Low complexity" evidence="1">
    <location>
        <begin position="50"/>
        <end position="80"/>
    </location>
</feature>
<name>A0A067MC10_BOTB1</name>
<feature type="compositionally biased region" description="Polar residues" evidence="1">
    <location>
        <begin position="231"/>
        <end position="251"/>
    </location>
</feature>
<dbReference type="EMBL" id="KL198051">
    <property type="protein sequence ID" value="KDQ12225.1"/>
    <property type="molecule type" value="Genomic_DNA"/>
</dbReference>
<sequence>MDTQAKRKVMSLGDRSNASSVVTSPPSGSSMVRAKLSVSAVARGRATPRSQSPSHVRSPPSSVISVNSTQRRPPSPSRMSGRATPQNVYRPASPAVLSVPAKEPNGSSVVSRRSSVRGLTAVSTISVRADVKITSTPSSPIQESAARVRSRPPSVYVSNSAYDGNASDDGKSSNIGSSLGSSLATPSTASFPHFDVSAAASRSRTGSTVGFSLKSPTLDSLQAPVRIKSKLSSGLSKAQGPSQPTTPTTHSFHQRTRGGSISSTASSSSKHTIHHRSSSISIRRTPVAQFQPLSPPPFEKRIDNPVPYSPPHSNLSSRSSHSTASSILPYLGSELPDHTLLDRSNTQSLASDDEESHTSSREDTPLVTSSPTIKLGSVLDAATEARHNRKIADLEITNKSLLAINAMLEATKTRQAREIRDLRRRLRESRLILPPRAFKEITKRESEGGGGDNVVGSSDELSTDDEEEEDLLFERVKTMVESMVHSAQKAIEEKIEVRSGPTVLSAAEVEHYESRRHRQASGDRIVEEGDETKVDDDNPSEGSDDDVDPRLAIETVYSKDPSKVFS</sequence>